<dbReference type="InterPro" id="IPR002125">
    <property type="entry name" value="CMP_dCMP_dom"/>
</dbReference>
<dbReference type="InterPro" id="IPR016193">
    <property type="entry name" value="Cytidine_deaminase-like"/>
</dbReference>
<gene>
    <name evidence="3" type="ORF">LCGC14_1576190</name>
</gene>
<dbReference type="Gene3D" id="3.40.140.10">
    <property type="entry name" value="Cytidine Deaminase, domain 2"/>
    <property type="match status" value="1"/>
</dbReference>
<dbReference type="PANTHER" id="PTHR11086">
    <property type="entry name" value="DEOXYCYTIDYLATE DEAMINASE-RELATED"/>
    <property type="match status" value="1"/>
</dbReference>
<evidence type="ECO:0000313" key="3">
    <source>
        <dbReference type="EMBL" id="KKM27290.1"/>
    </source>
</evidence>
<protein>
    <recommendedName>
        <fullName evidence="2">CMP/dCMP-type deaminase domain-containing protein</fullName>
    </recommendedName>
</protein>
<feature type="domain" description="CMP/dCMP-type deaminase" evidence="2">
    <location>
        <begin position="6"/>
        <end position="141"/>
    </location>
</feature>
<dbReference type="GO" id="GO:0005737">
    <property type="term" value="C:cytoplasm"/>
    <property type="evidence" value="ECO:0007669"/>
    <property type="project" value="TreeGrafter"/>
</dbReference>
<dbReference type="SUPFAM" id="SSF53927">
    <property type="entry name" value="Cytidine deaminase-like"/>
    <property type="match status" value="1"/>
</dbReference>
<dbReference type="GO" id="GO:0004132">
    <property type="term" value="F:dCMP deaminase activity"/>
    <property type="evidence" value="ECO:0007669"/>
    <property type="project" value="TreeGrafter"/>
</dbReference>
<dbReference type="PANTHER" id="PTHR11086:SF18">
    <property type="entry name" value="DEOXYCYTIDYLATE DEAMINASE"/>
    <property type="match status" value="1"/>
</dbReference>
<sequence length="175" mass="19609">MRERLSKIDYYMIQALWISERSPDESRQHGCIIVNKHGVPIAQGYNGFPHGCDDETMPQTRPEKYEVILHSELNAILNATESLRGATLYVSGMPCIRCWCAIVQTGISRVVYGPVNSKSVNDSIHKDDTLDNELVQKLLQNRSIEIVEWEPVSLSLIANGVGRISRLSQIAAGSW</sequence>
<organism evidence="3">
    <name type="scientific">marine sediment metagenome</name>
    <dbReference type="NCBI Taxonomy" id="412755"/>
    <lineage>
        <taxon>unclassified sequences</taxon>
        <taxon>metagenomes</taxon>
        <taxon>ecological metagenomes</taxon>
    </lineage>
</organism>
<comment type="caution">
    <text evidence="3">The sequence shown here is derived from an EMBL/GenBank/DDBJ whole genome shotgun (WGS) entry which is preliminary data.</text>
</comment>
<dbReference type="PROSITE" id="PS51747">
    <property type="entry name" value="CYT_DCMP_DEAMINASES_2"/>
    <property type="match status" value="1"/>
</dbReference>
<reference evidence="3" key="1">
    <citation type="journal article" date="2015" name="Nature">
        <title>Complex archaea that bridge the gap between prokaryotes and eukaryotes.</title>
        <authorList>
            <person name="Spang A."/>
            <person name="Saw J.H."/>
            <person name="Jorgensen S.L."/>
            <person name="Zaremba-Niedzwiedzka K."/>
            <person name="Martijn J."/>
            <person name="Lind A.E."/>
            <person name="van Eijk R."/>
            <person name="Schleper C."/>
            <person name="Guy L."/>
            <person name="Ettema T.J."/>
        </authorList>
    </citation>
    <scope>NUCLEOTIDE SEQUENCE</scope>
</reference>
<evidence type="ECO:0000259" key="2">
    <source>
        <dbReference type="PROSITE" id="PS51747"/>
    </source>
</evidence>
<evidence type="ECO:0000256" key="1">
    <source>
        <dbReference type="ARBA" id="ARBA00022801"/>
    </source>
</evidence>
<dbReference type="EMBL" id="LAZR01012350">
    <property type="protein sequence ID" value="KKM27290.1"/>
    <property type="molecule type" value="Genomic_DNA"/>
</dbReference>
<name>A0A0F9LIF9_9ZZZZ</name>
<keyword evidence="1" id="KW-0378">Hydrolase</keyword>
<dbReference type="Pfam" id="PF00383">
    <property type="entry name" value="dCMP_cyt_deam_1"/>
    <property type="match status" value="1"/>
</dbReference>
<dbReference type="InterPro" id="IPR015517">
    <property type="entry name" value="dCMP_deaminase-rel"/>
</dbReference>
<accession>A0A0F9LIF9</accession>
<proteinExistence type="predicted"/>
<dbReference type="AlphaFoldDB" id="A0A0F9LIF9"/>